<dbReference type="SUPFAM" id="SSF103473">
    <property type="entry name" value="MFS general substrate transporter"/>
    <property type="match status" value="1"/>
</dbReference>
<keyword evidence="8" id="KW-1185">Reference proteome</keyword>
<evidence type="ECO:0000313" key="7">
    <source>
        <dbReference type="EMBL" id="ATG52914.1"/>
    </source>
</evidence>
<feature type="transmembrane region" description="Helical" evidence="5">
    <location>
        <begin position="112"/>
        <end position="129"/>
    </location>
</feature>
<dbReference type="AlphaFoldDB" id="A0A291GSI3"/>
<feature type="transmembrane region" description="Helical" evidence="5">
    <location>
        <begin position="150"/>
        <end position="166"/>
    </location>
</feature>
<protein>
    <submittedName>
        <fullName evidence="7">MFS transporter</fullName>
    </submittedName>
</protein>
<dbReference type="PANTHER" id="PTHR23534:SF1">
    <property type="entry name" value="MAJOR FACILITATOR SUPERFAMILY PROTEIN"/>
    <property type="match status" value="1"/>
</dbReference>
<dbReference type="PANTHER" id="PTHR23534">
    <property type="entry name" value="MFS PERMEASE"/>
    <property type="match status" value="1"/>
</dbReference>
<evidence type="ECO:0000256" key="2">
    <source>
        <dbReference type="ARBA" id="ARBA00022692"/>
    </source>
</evidence>
<dbReference type="InterPro" id="IPR020846">
    <property type="entry name" value="MFS_dom"/>
</dbReference>
<evidence type="ECO:0000256" key="4">
    <source>
        <dbReference type="ARBA" id="ARBA00023136"/>
    </source>
</evidence>
<feature type="domain" description="Major facilitator superfamily (MFS) profile" evidence="6">
    <location>
        <begin position="21"/>
        <end position="414"/>
    </location>
</feature>
<accession>A0A291GSI3</accession>
<dbReference type="EMBL" id="CP023563">
    <property type="protein sequence ID" value="ATG52914.1"/>
    <property type="molecule type" value="Genomic_DNA"/>
</dbReference>
<comment type="subcellular location">
    <subcellularLocation>
        <location evidence="1">Cell membrane</location>
        <topology evidence="1">Multi-pass membrane protein</topology>
    </subcellularLocation>
</comment>
<keyword evidence="3 5" id="KW-1133">Transmembrane helix</keyword>
<feature type="transmembrane region" description="Helical" evidence="5">
    <location>
        <begin position="181"/>
        <end position="202"/>
    </location>
</feature>
<feature type="transmembrane region" description="Helical" evidence="5">
    <location>
        <begin position="56"/>
        <end position="79"/>
    </location>
</feature>
<dbReference type="OrthoDB" id="9776171at2"/>
<dbReference type="RefSeq" id="WP_096804022.1">
    <property type="nucleotide sequence ID" value="NZ_CP023563.1"/>
</dbReference>
<name>A0A291GSI3_9MICO</name>
<dbReference type="PROSITE" id="PS50850">
    <property type="entry name" value="MFS"/>
    <property type="match status" value="1"/>
</dbReference>
<proteinExistence type="predicted"/>
<dbReference type="GO" id="GO:0022857">
    <property type="term" value="F:transmembrane transporter activity"/>
    <property type="evidence" value="ECO:0007669"/>
    <property type="project" value="InterPro"/>
</dbReference>
<dbReference type="InterPro" id="IPR011701">
    <property type="entry name" value="MFS"/>
</dbReference>
<feature type="transmembrane region" description="Helical" evidence="5">
    <location>
        <begin position="242"/>
        <end position="265"/>
    </location>
</feature>
<dbReference type="KEGG" id="brz:CFK38_16335"/>
<feature type="transmembrane region" description="Helical" evidence="5">
    <location>
        <begin position="304"/>
        <end position="322"/>
    </location>
</feature>
<sequence>MTAPLILPVDDLERHRVQRRTVVVLIAGQIVSGLGIGAAVSMGALLVAAVTGSEAWSGMAATMNTLGAALFAIPLALLARRRGRRISLTTGAVTAALGALAVVVSAVLDNPFLLLLSMAVLGIGSALNFQSRFAATDLATDSTRGRDLSLVVWSTTIGAVIGPNLAEPSDVLGRSLGLPELTGGFVIAAAAQLLGALLYALALRPDPLLLALGPHRAVPAGPERRAARGLVILHRNLTARRAVLATSLSHAVMVALMGMTPIHLMGHGADLTVVGITISLHIAGMFGISPVFGLLTDRVGGRGVILLGQALLTAALLIAALGSHSNQLVAIALVLLGLGWSASNVAGSTMLSGAVPVEQRPATQGTSDLLMNLAGAGGGALAGLILAGVGFSGLALCLLVPVAVVSLDQLARRR</sequence>
<evidence type="ECO:0000256" key="5">
    <source>
        <dbReference type="SAM" id="Phobius"/>
    </source>
</evidence>
<evidence type="ECO:0000259" key="6">
    <source>
        <dbReference type="PROSITE" id="PS50850"/>
    </source>
</evidence>
<evidence type="ECO:0000256" key="3">
    <source>
        <dbReference type="ARBA" id="ARBA00022989"/>
    </source>
</evidence>
<feature type="transmembrane region" description="Helical" evidence="5">
    <location>
        <begin position="86"/>
        <end position="106"/>
    </location>
</feature>
<evidence type="ECO:0000256" key="1">
    <source>
        <dbReference type="ARBA" id="ARBA00004651"/>
    </source>
</evidence>
<gene>
    <name evidence="7" type="ORF">CFK38_16335</name>
</gene>
<dbReference type="Gene3D" id="1.20.1250.20">
    <property type="entry name" value="MFS general substrate transporter like domains"/>
    <property type="match status" value="1"/>
</dbReference>
<dbReference type="GO" id="GO:0005886">
    <property type="term" value="C:plasma membrane"/>
    <property type="evidence" value="ECO:0007669"/>
    <property type="project" value="UniProtKB-SubCell"/>
</dbReference>
<reference evidence="8" key="1">
    <citation type="submission" date="2017-09" db="EMBL/GenBank/DDBJ databases">
        <title>Brachybacterium sp. VM2412.</title>
        <authorList>
            <person name="Tak E.J."/>
            <person name="Bae J.-W."/>
        </authorList>
    </citation>
    <scope>NUCLEOTIDE SEQUENCE [LARGE SCALE GENOMIC DNA]</scope>
    <source>
        <strain evidence="8">VM2412</strain>
    </source>
</reference>
<keyword evidence="4 5" id="KW-0472">Membrane</keyword>
<dbReference type="InterPro" id="IPR036259">
    <property type="entry name" value="MFS_trans_sf"/>
</dbReference>
<dbReference type="Pfam" id="PF07690">
    <property type="entry name" value="MFS_1"/>
    <property type="match status" value="1"/>
</dbReference>
<feature type="transmembrane region" description="Helical" evidence="5">
    <location>
        <begin position="393"/>
        <end position="411"/>
    </location>
</feature>
<keyword evidence="2 5" id="KW-0812">Transmembrane</keyword>
<evidence type="ECO:0000313" key="8">
    <source>
        <dbReference type="Proteomes" id="UP000218165"/>
    </source>
</evidence>
<organism evidence="7 8">
    <name type="scientific">Brachybacterium vulturis</name>
    <dbReference type="NCBI Taxonomy" id="2017484"/>
    <lineage>
        <taxon>Bacteria</taxon>
        <taxon>Bacillati</taxon>
        <taxon>Actinomycetota</taxon>
        <taxon>Actinomycetes</taxon>
        <taxon>Micrococcales</taxon>
        <taxon>Dermabacteraceae</taxon>
        <taxon>Brachybacterium</taxon>
    </lineage>
</organism>
<feature type="transmembrane region" description="Helical" evidence="5">
    <location>
        <begin position="22"/>
        <end position="50"/>
    </location>
</feature>
<dbReference type="Proteomes" id="UP000218165">
    <property type="component" value="Chromosome"/>
</dbReference>
<feature type="transmembrane region" description="Helical" evidence="5">
    <location>
        <begin position="271"/>
        <end position="292"/>
    </location>
</feature>